<evidence type="ECO:0000313" key="11">
    <source>
        <dbReference type="EMBL" id="MBR0657033.1"/>
    </source>
</evidence>
<evidence type="ECO:0000259" key="9">
    <source>
        <dbReference type="Pfam" id="PF01743"/>
    </source>
</evidence>
<dbReference type="GO" id="GO:0008033">
    <property type="term" value="P:tRNA processing"/>
    <property type="evidence" value="ECO:0007669"/>
    <property type="project" value="UniProtKB-KW"/>
</dbReference>
<dbReference type="InterPro" id="IPR002646">
    <property type="entry name" value="PolA_pol_head_dom"/>
</dbReference>
<evidence type="ECO:0000256" key="5">
    <source>
        <dbReference type="ARBA" id="ARBA00022723"/>
    </source>
</evidence>
<evidence type="ECO:0000256" key="7">
    <source>
        <dbReference type="ARBA" id="ARBA00022842"/>
    </source>
</evidence>
<proteinExistence type="inferred from homology"/>
<keyword evidence="2 8" id="KW-0808">Transferase</keyword>
<protein>
    <submittedName>
        <fullName evidence="11">CCA tRNA nucleotidyltransferase</fullName>
    </submittedName>
</protein>
<dbReference type="Gene3D" id="1.10.3090.10">
    <property type="entry name" value="cca-adding enzyme, domain 2"/>
    <property type="match status" value="1"/>
</dbReference>
<keyword evidence="12" id="KW-1185">Reference proteome</keyword>
<dbReference type="CDD" id="cd05398">
    <property type="entry name" value="NT_ClassII-CCAase"/>
    <property type="match status" value="1"/>
</dbReference>
<dbReference type="EMBL" id="JAAEDH010000025">
    <property type="protein sequence ID" value="MBR0657033.1"/>
    <property type="molecule type" value="Genomic_DNA"/>
</dbReference>
<dbReference type="InterPro" id="IPR050264">
    <property type="entry name" value="Bact_CCA-adding_enz_type3_sf"/>
</dbReference>
<evidence type="ECO:0000256" key="2">
    <source>
        <dbReference type="ARBA" id="ARBA00022679"/>
    </source>
</evidence>
<sequence>MSPAFLDAPATAAILVALPGARAVGGAVRDSLAGQPVQDVDIGAPMAPEEIARRLRAAGAKVFETGIAHGTVTAVLHGVPHEVTALRRDIATDGRHAEVEWTTDWREDAARRDFTINAMSMGADGVLFDYFGGQADLAAGRVMFVGDAATRIAEDYLRILRFFRFFARYGRGAPDASALAAIRAGVPGMARLSVERVWMELKRLLAGPMPAEAVARMDEAGVLPAVLPEAGATDALARIVEPEPMLRLAALLRPGADLAALAHRLKFSGAEAAQLAAMQGALPDGDDNALRRALAEDGHDVLFARVALAEARNGVDRGALRDRLRALPRPVFPLLGRDGLSLGAAPGPALGAALAATRAWWLARGCTDDVEACRAELARVLAQGQN</sequence>
<comment type="cofactor">
    <cofactor evidence="1">
        <name>Mg(2+)</name>
        <dbReference type="ChEBI" id="CHEBI:18420"/>
    </cofactor>
</comment>
<dbReference type="Pfam" id="PF01743">
    <property type="entry name" value="PolyA_pol"/>
    <property type="match status" value="1"/>
</dbReference>
<evidence type="ECO:0000256" key="1">
    <source>
        <dbReference type="ARBA" id="ARBA00001946"/>
    </source>
</evidence>
<keyword evidence="5" id="KW-0479">Metal-binding</keyword>
<reference evidence="11" key="2">
    <citation type="journal article" date="2021" name="Syst. Appl. Microbiol.">
        <title>Roseomonas hellenica sp. nov., isolated from roots of wild-growing Alkanna tinctoria.</title>
        <authorList>
            <person name="Rat A."/>
            <person name="Naranjo H.D."/>
            <person name="Lebbe L."/>
            <person name="Cnockaert M."/>
            <person name="Krigas N."/>
            <person name="Grigoriadou K."/>
            <person name="Maloupa E."/>
            <person name="Willems A."/>
        </authorList>
    </citation>
    <scope>NUCLEOTIDE SEQUENCE</scope>
    <source>
        <strain evidence="11">LMG 28251</strain>
    </source>
</reference>
<evidence type="ECO:0000259" key="10">
    <source>
        <dbReference type="Pfam" id="PF12627"/>
    </source>
</evidence>
<dbReference type="GO" id="GO:0016779">
    <property type="term" value="F:nucleotidyltransferase activity"/>
    <property type="evidence" value="ECO:0007669"/>
    <property type="project" value="UniProtKB-KW"/>
</dbReference>
<name>A0AAF1K5N6_9PROT</name>
<dbReference type="GO" id="GO:0000049">
    <property type="term" value="F:tRNA binding"/>
    <property type="evidence" value="ECO:0007669"/>
    <property type="project" value="TreeGrafter"/>
</dbReference>
<dbReference type="SUPFAM" id="SSF81301">
    <property type="entry name" value="Nucleotidyltransferase"/>
    <property type="match status" value="1"/>
</dbReference>
<keyword evidence="6" id="KW-0547">Nucleotide-binding</keyword>
<comment type="caution">
    <text evidence="11">The sequence shown here is derived from an EMBL/GenBank/DDBJ whole genome shotgun (WGS) entry which is preliminary data.</text>
</comment>
<keyword evidence="4" id="KW-0548">Nucleotidyltransferase</keyword>
<accession>A0AAF1K5N6</accession>
<evidence type="ECO:0000256" key="4">
    <source>
        <dbReference type="ARBA" id="ARBA00022695"/>
    </source>
</evidence>
<dbReference type="GO" id="GO:0000166">
    <property type="term" value="F:nucleotide binding"/>
    <property type="evidence" value="ECO:0007669"/>
    <property type="project" value="UniProtKB-KW"/>
</dbReference>
<feature type="domain" description="tRNA nucleotidyltransferase/poly(A) polymerase RNA and SrmB- binding" evidence="10">
    <location>
        <begin position="178"/>
        <end position="230"/>
    </location>
</feature>
<keyword evidence="8" id="KW-0694">RNA-binding</keyword>
<dbReference type="AlphaFoldDB" id="A0AAF1K5N6"/>
<feature type="domain" description="Poly A polymerase head" evidence="9">
    <location>
        <begin position="22"/>
        <end position="142"/>
    </location>
</feature>
<dbReference type="Pfam" id="PF12627">
    <property type="entry name" value="PolyA_pol_RNAbd"/>
    <property type="match status" value="1"/>
</dbReference>
<dbReference type="RefSeq" id="WP_211875900.1">
    <property type="nucleotide sequence ID" value="NZ_JAAEDH010000025.1"/>
</dbReference>
<keyword evidence="7" id="KW-0460">Magnesium</keyword>
<evidence type="ECO:0000256" key="3">
    <source>
        <dbReference type="ARBA" id="ARBA00022694"/>
    </source>
</evidence>
<keyword evidence="3" id="KW-0819">tRNA processing</keyword>
<dbReference type="InterPro" id="IPR043519">
    <property type="entry name" value="NT_sf"/>
</dbReference>
<reference evidence="11" key="1">
    <citation type="submission" date="2020-01" db="EMBL/GenBank/DDBJ databases">
        <authorList>
            <person name="Rat A."/>
        </authorList>
    </citation>
    <scope>NUCLEOTIDE SEQUENCE</scope>
    <source>
        <strain evidence="11">LMG 28251</strain>
    </source>
</reference>
<organism evidence="11 12">
    <name type="scientific">Plastoroseomonas arctica</name>
    <dbReference type="NCBI Taxonomy" id="1509237"/>
    <lineage>
        <taxon>Bacteria</taxon>
        <taxon>Pseudomonadati</taxon>
        <taxon>Pseudomonadota</taxon>
        <taxon>Alphaproteobacteria</taxon>
        <taxon>Acetobacterales</taxon>
        <taxon>Acetobacteraceae</taxon>
        <taxon>Plastoroseomonas</taxon>
    </lineage>
</organism>
<gene>
    <name evidence="11" type="ORF">GXW79_18295</name>
</gene>
<dbReference type="Gene3D" id="3.30.460.10">
    <property type="entry name" value="Beta Polymerase, domain 2"/>
    <property type="match status" value="1"/>
</dbReference>
<dbReference type="InterPro" id="IPR032828">
    <property type="entry name" value="PolyA_RNA-bd"/>
</dbReference>
<comment type="similarity">
    <text evidence="8">Belongs to the tRNA nucleotidyltransferase/poly(A) polymerase family.</text>
</comment>
<evidence type="ECO:0000313" key="12">
    <source>
        <dbReference type="Proteomes" id="UP001196068"/>
    </source>
</evidence>
<evidence type="ECO:0000256" key="6">
    <source>
        <dbReference type="ARBA" id="ARBA00022741"/>
    </source>
</evidence>
<dbReference type="PANTHER" id="PTHR46173:SF1">
    <property type="entry name" value="CCA TRNA NUCLEOTIDYLTRANSFERASE 1, MITOCHONDRIAL"/>
    <property type="match status" value="1"/>
</dbReference>
<dbReference type="GO" id="GO:0046872">
    <property type="term" value="F:metal ion binding"/>
    <property type="evidence" value="ECO:0007669"/>
    <property type="project" value="UniProtKB-KW"/>
</dbReference>
<dbReference type="PANTHER" id="PTHR46173">
    <property type="entry name" value="CCA TRNA NUCLEOTIDYLTRANSFERASE 1, MITOCHONDRIAL"/>
    <property type="match status" value="1"/>
</dbReference>
<evidence type="ECO:0000256" key="8">
    <source>
        <dbReference type="RuleBase" id="RU003953"/>
    </source>
</evidence>
<dbReference type="Proteomes" id="UP001196068">
    <property type="component" value="Unassembled WGS sequence"/>
</dbReference>
<dbReference type="SUPFAM" id="SSF81891">
    <property type="entry name" value="Poly A polymerase C-terminal region-like"/>
    <property type="match status" value="1"/>
</dbReference>